<reference evidence="2" key="1">
    <citation type="submission" date="2021-03" db="EMBL/GenBank/DDBJ databases">
        <authorList>
            <person name="Bekaert M."/>
        </authorList>
    </citation>
    <scope>NUCLEOTIDE SEQUENCE</scope>
</reference>
<dbReference type="AlphaFoldDB" id="A0A8S3SLE5"/>
<feature type="region of interest" description="Disordered" evidence="1">
    <location>
        <begin position="32"/>
        <end position="63"/>
    </location>
</feature>
<feature type="compositionally biased region" description="Acidic residues" evidence="1">
    <location>
        <begin position="197"/>
        <end position="212"/>
    </location>
</feature>
<organism evidence="2 3">
    <name type="scientific">Mytilus edulis</name>
    <name type="common">Blue mussel</name>
    <dbReference type="NCBI Taxonomy" id="6550"/>
    <lineage>
        <taxon>Eukaryota</taxon>
        <taxon>Metazoa</taxon>
        <taxon>Spiralia</taxon>
        <taxon>Lophotrochozoa</taxon>
        <taxon>Mollusca</taxon>
        <taxon>Bivalvia</taxon>
        <taxon>Autobranchia</taxon>
        <taxon>Pteriomorphia</taxon>
        <taxon>Mytilida</taxon>
        <taxon>Mytiloidea</taxon>
        <taxon>Mytilidae</taxon>
        <taxon>Mytilinae</taxon>
        <taxon>Mytilus</taxon>
    </lineage>
</organism>
<dbReference type="EMBL" id="CAJPWZ010001621">
    <property type="protein sequence ID" value="CAG2219048.1"/>
    <property type="molecule type" value="Genomic_DNA"/>
</dbReference>
<dbReference type="OrthoDB" id="6183845at2759"/>
<gene>
    <name evidence="2" type="ORF">MEDL_32601</name>
</gene>
<evidence type="ECO:0000313" key="3">
    <source>
        <dbReference type="Proteomes" id="UP000683360"/>
    </source>
</evidence>
<keyword evidence="3" id="KW-1185">Reference proteome</keyword>
<protein>
    <submittedName>
        <fullName evidence="2">Uncharacterized protein</fullName>
    </submittedName>
</protein>
<sequence>MRFKHSGFITNKFVEKDENICRKKLIEMETEIESDSEFTDSSEDENSLTSSEEGEYLEKTNDMVDTDYESVEEPVENKSSYIKYILAQNVNNSSDDENPASELDLKGVNTNQMNNSNGQYFNVMNCDVSCPVRLEWEKSRRHNASFTRKIPNLEDTLSTSKRLIHLQHMKSASLNSDNIVEKDENICRKKLIEMETEIESDSEFTDSSEDENSLTSSEEGEYLEKTNDMVDTDYESVEEPVENKSSYIKYILAQNVNNSSDDENPASELDLKGLNTNQMNNSNGQYFNVMNCDVSCPVRLEWEKSRRHNDSFTRKIPNLEDTLSTSKRLIHLQHMKSASLNSDNIVYTQRPSFNSNDEDKGNEYLRDEHHHEKTQVHTKKIVQQIQWVGSDRKNEEILDYGKNKAIISQNGVQDGDELVGAITEHEQIQWVGSDRKNEEILDYGKNKAIISQNGVQDGDELVGAITEHEQIQWVGSDRENEEILDYGKNKAIISQNGVQDGDELVGAITEHELAVADEVYSPGLPVWKEAINILKDTFMKKKKRTRKKGMFAPTNTVTFTKWLPDNFPVEGVMCGCGRHFKTPTSLLGHLRRKSATARKSLKLFKK</sequence>
<name>A0A8S3SLE5_MYTED</name>
<evidence type="ECO:0000256" key="1">
    <source>
        <dbReference type="SAM" id="MobiDB-lite"/>
    </source>
</evidence>
<dbReference type="Proteomes" id="UP000683360">
    <property type="component" value="Unassembled WGS sequence"/>
</dbReference>
<comment type="caution">
    <text evidence="2">The sequence shown here is derived from an EMBL/GenBank/DDBJ whole genome shotgun (WGS) entry which is preliminary data.</text>
</comment>
<proteinExistence type="predicted"/>
<evidence type="ECO:0000313" key="2">
    <source>
        <dbReference type="EMBL" id="CAG2219048.1"/>
    </source>
</evidence>
<feature type="region of interest" description="Disordered" evidence="1">
    <location>
        <begin position="197"/>
        <end position="229"/>
    </location>
</feature>
<feature type="compositionally biased region" description="Acidic residues" evidence="1">
    <location>
        <begin position="32"/>
        <end position="46"/>
    </location>
</feature>
<accession>A0A8S3SLE5</accession>